<sequence>MILHHIFVFIFDKLHRNISRKGWTETETQDLLLCFHWGKKRKEIILAFLASLENEKWDSTYMKHLEHNYLRFIHVMKKKFLQISAWTIVQAQLCKIFFFLNYIYDLQN</sequence>
<keyword evidence="5" id="KW-1015">Disulfide bond</keyword>
<proteinExistence type="predicted"/>
<evidence type="ECO:0000256" key="4">
    <source>
        <dbReference type="ARBA" id="ARBA00023118"/>
    </source>
</evidence>
<dbReference type="Proteomes" id="UP000002254">
    <property type="component" value="Chromosome 11"/>
</dbReference>
<organism evidence="7 9">
    <name type="scientific">Canis lupus familiaris</name>
    <name type="common">Dog</name>
    <name type="synonym">Canis familiaris</name>
    <dbReference type="NCBI Taxonomy" id="9615"/>
    <lineage>
        <taxon>Eukaryota</taxon>
        <taxon>Metazoa</taxon>
        <taxon>Chordata</taxon>
        <taxon>Craniata</taxon>
        <taxon>Vertebrata</taxon>
        <taxon>Euteleostomi</taxon>
        <taxon>Mammalia</taxon>
        <taxon>Eutheria</taxon>
        <taxon>Laurasiatheria</taxon>
        <taxon>Carnivora</taxon>
        <taxon>Caniformia</taxon>
        <taxon>Canidae</taxon>
        <taxon>Canis</taxon>
    </lineage>
</organism>
<reference evidence="7" key="3">
    <citation type="submission" date="2025-05" db="UniProtKB">
        <authorList>
            <consortium name="Ensembl"/>
        </authorList>
    </citation>
    <scope>IDENTIFICATION</scope>
</reference>
<reference evidence="7" key="2">
    <citation type="submission" date="2018-10" db="EMBL/GenBank/DDBJ databases">
        <title>De novo assembly of a Great Dane genome.</title>
        <authorList>
            <person name="Kidd J.M."/>
            <person name="Pendleton A.L."/>
            <person name="Shen F."/>
            <person name="Emery S."/>
        </authorList>
    </citation>
    <scope>NUCLEOTIDE SEQUENCE [LARGE SCALE GENOMIC DNA]</scope>
    <source>
        <strain evidence="7">Great Dane</strain>
    </source>
</reference>
<dbReference type="InterPro" id="IPR009079">
    <property type="entry name" value="4_helix_cytokine-like_core"/>
</dbReference>
<evidence type="ECO:0000256" key="5">
    <source>
        <dbReference type="ARBA" id="ARBA00023157"/>
    </source>
</evidence>
<evidence type="ECO:0000313" key="9">
    <source>
        <dbReference type="Proteomes" id="UP000694542"/>
    </source>
</evidence>
<dbReference type="InterPro" id="IPR000471">
    <property type="entry name" value="Interferon_alpha/beta/delta"/>
</dbReference>
<evidence type="ECO:0000256" key="1">
    <source>
        <dbReference type="ARBA" id="ARBA00004613"/>
    </source>
</evidence>
<dbReference type="Pfam" id="PF00143">
    <property type="entry name" value="Interferon"/>
    <property type="match status" value="1"/>
</dbReference>
<reference evidence="6 8" key="1">
    <citation type="journal article" date="2005" name="Nature">
        <title>Genome sequence, comparative analysis and haplotype structure of the domestic dog.</title>
        <authorList>
            <consortium name="Broad Sequencing Platform"/>
            <person name="Lindblad-Toh K."/>
            <person name="Wade C.M."/>
            <person name="Mikkelsen T.S."/>
            <person name="Karlsson E.K."/>
            <person name="Jaffe D.B."/>
            <person name="Kamal M."/>
            <person name="Clamp M."/>
            <person name="Chang J.L."/>
            <person name="Kulbokas E.J. III"/>
            <person name="Zody M.C."/>
            <person name="Mauceli E."/>
            <person name="Xie X."/>
            <person name="Breen M."/>
            <person name="Wayne R.K."/>
            <person name="Ostrander E.A."/>
            <person name="Ponting C.P."/>
            <person name="Galibert F."/>
            <person name="Smith D.R."/>
            <person name="DeJong P.J."/>
            <person name="Kirkness E."/>
            <person name="Alvarez P."/>
            <person name="Biagi T."/>
            <person name="Brockman W."/>
            <person name="Butler J."/>
            <person name="Chin C.W."/>
            <person name="Cook A."/>
            <person name="Cuff J."/>
            <person name="Daly M.J."/>
            <person name="DeCaprio D."/>
            <person name="Gnerre S."/>
            <person name="Grabherr M."/>
            <person name="Kellis M."/>
            <person name="Kleber M."/>
            <person name="Bardeleben C."/>
            <person name="Goodstadt L."/>
            <person name="Heger A."/>
            <person name="Hitte C."/>
            <person name="Kim L."/>
            <person name="Koepfli K.P."/>
            <person name="Parker H.G."/>
            <person name="Pollinger J.P."/>
            <person name="Searle S.M."/>
            <person name="Sutter N.B."/>
            <person name="Thomas R."/>
            <person name="Webber C."/>
            <person name="Baldwin J."/>
            <person name="Abebe A."/>
            <person name="Abouelleil A."/>
            <person name="Aftuck L."/>
            <person name="Ait-Zahra M."/>
            <person name="Aldredge T."/>
            <person name="Allen N."/>
            <person name="An P."/>
            <person name="Anderson S."/>
            <person name="Antoine C."/>
            <person name="Arachchi H."/>
            <person name="Aslam A."/>
            <person name="Ayotte L."/>
            <person name="Bachantsang P."/>
            <person name="Barry A."/>
            <person name="Bayul T."/>
            <person name="Benamara M."/>
            <person name="Berlin A."/>
            <person name="Bessette D."/>
            <person name="Blitshteyn B."/>
            <person name="Bloom T."/>
            <person name="Blye J."/>
            <person name="Boguslavskiy L."/>
            <person name="Bonnet C."/>
            <person name="Boukhgalter B."/>
            <person name="Brown A."/>
            <person name="Cahill P."/>
            <person name="Calixte N."/>
            <person name="Camarata J."/>
            <person name="Cheshatsang Y."/>
            <person name="Chu J."/>
            <person name="Citroen M."/>
            <person name="Collymore A."/>
            <person name="Cooke P."/>
            <person name="Dawoe T."/>
            <person name="Daza R."/>
            <person name="Decktor K."/>
            <person name="DeGray S."/>
            <person name="Dhargay N."/>
            <person name="Dooley K."/>
            <person name="Dooley K."/>
            <person name="Dorje P."/>
            <person name="Dorjee K."/>
            <person name="Dorris L."/>
            <person name="Duffey N."/>
            <person name="Dupes A."/>
            <person name="Egbiremolen O."/>
            <person name="Elong R."/>
            <person name="Falk J."/>
            <person name="Farina A."/>
            <person name="Faro S."/>
            <person name="Ferguson D."/>
            <person name="Ferreira P."/>
            <person name="Fisher S."/>
            <person name="FitzGerald M."/>
            <person name="Foley K."/>
            <person name="Foley C."/>
            <person name="Franke A."/>
            <person name="Friedrich D."/>
            <person name="Gage D."/>
            <person name="Garber M."/>
            <person name="Gearin G."/>
            <person name="Giannoukos G."/>
            <person name="Goode T."/>
            <person name="Goyette A."/>
            <person name="Graham J."/>
            <person name="Grandbois E."/>
            <person name="Gyaltsen K."/>
            <person name="Hafez N."/>
            <person name="Hagopian D."/>
            <person name="Hagos B."/>
            <person name="Hall J."/>
            <person name="Healy C."/>
            <person name="Hegarty R."/>
            <person name="Honan T."/>
            <person name="Horn A."/>
            <person name="Houde N."/>
            <person name="Hughes L."/>
            <person name="Hunnicutt L."/>
            <person name="Husby M."/>
            <person name="Jester B."/>
            <person name="Jones C."/>
            <person name="Kamat A."/>
            <person name="Kanga B."/>
            <person name="Kells C."/>
            <person name="Khazanovich D."/>
            <person name="Kieu A.C."/>
            <person name="Kisner P."/>
            <person name="Kumar M."/>
            <person name="Lance K."/>
            <person name="Landers T."/>
            <person name="Lara M."/>
            <person name="Lee W."/>
            <person name="Leger J.P."/>
            <person name="Lennon N."/>
            <person name="Leuper L."/>
            <person name="LeVine S."/>
            <person name="Liu J."/>
            <person name="Liu X."/>
            <person name="Lokyitsang Y."/>
            <person name="Lokyitsang T."/>
            <person name="Lui A."/>
            <person name="Macdonald J."/>
            <person name="Major J."/>
            <person name="Marabella R."/>
            <person name="Maru K."/>
            <person name="Matthews C."/>
            <person name="McDonough S."/>
            <person name="Mehta T."/>
            <person name="Meldrim J."/>
            <person name="Melnikov A."/>
            <person name="Meneus L."/>
            <person name="Mihalev A."/>
            <person name="Mihova T."/>
            <person name="Miller K."/>
            <person name="Mittelman R."/>
            <person name="Mlenga V."/>
            <person name="Mulrain L."/>
            <person name="Munson G."/>
            <person name="Navidi A."/>
            <person name="Naylor J."/>
            <person name="Nguyen T."/>
            <person name="Nguyen N."/>
            <person name="Nguyen C."/>
            <person name="Nguyen T."/>
            <person name="Nicol R."/>
            <person name="Norbu N."/>
            <person name="Norbu C."/>
            <person name="Novod N."/>
            <person name="Nyima T."/>
            <person name="Olandt P."/>
            <person name="O'Neill B."/>
            <person name="O'Neill K."/>
            <person name="Osman S."/>
            <person name="Oyono L."/>
            <person name="Patti C."/>
            <person name="Perrin D."/>
            <person name="Phunkhang P."/>
            <person name="Pierre F."/>
            <person name="Priest M."/>
            <person name="Rachupka A."/>
            <person name="Raghuraman S."/>
            <person name="Rameau R."/>
            <person name="Ray V."/>
            <person name="Raymond C."/>
            <person name="Rege F."/>
            <person name="Rise C."/>
            <person name="Rogers J."/>
            <person name="Rogov P."/>
            <person name="Sahalie J."/>
            <person name="Settipalli S."/>
            <person name="Sharpe T."/>
            <person name="Shea T."/>
            <person name="Sheehan M."/>
            <person name="Sherpa N."/>
            <person name="Shi J."/>
            <person name="Shih D."/>
            <person name="Sloan J."/>
            <person name="Smith C."/>
            <person name="Sparrow T."/>
            <person name="Stalker J."/>
            <person name="Stange-Thomann N."/>
            <person name="Stavropoulos S."/>
            <person name="Stone C."/>
            <person name="Stone S."/>
            <person name="Sykes S."/>
            <person name="Tchuinga P."/>
            <person name="Tenzing P."/>
            <person name="Tesfaye S."/>
            <person name="Thoulutsang D."/>
            <person name="Thoulutsang Y."/>
            <person name="Topham K."/>
            <person name="Topping I."/>
            <person name="Tsamla T."/>
            <person name="Vassiliev H."/>
            <person name="Venkataraman V."/>
            <person name="Vo A."/>
            <person name="Wangchuk T."/>
            <person name="Wangdi T."/>
            <person name="Weiand M."/>
            <person name="Wilkinson J."/>
            <person name="Wilson A."/>
            <person name="Yadav S."/>
            <person name="Yang S."/>
            <person name="Yang X."/>
            <person name="Young G."/>
            <person name="Yu Q."/>
            <person name="Zainoun J."/>
            <person name="Zembek L."/>
            <person name="Zimmer A."/>
            <person name="Lander E.S."/>
        </authorList>
    </citation>
    <scope>NUCLEOTIDE SEQUENCE [LARGE SCALE GENOMIC DNA]</scope>
    <source>
        <strain evidence="6">Boxer</strain>
    </source>
</reference>
<keyword evidence="4" id="KW-0051">Antiviral defense</keyword>
<keyword evidence="2" id="KW-0202">Cytokine</keyword>
<dbReference type="Ensembl" id="ENSCAFT00000079184.2">
    <property type="protein sequence ID" value="ENSCAFP00000049600.1"/>
    <property type="gene ID" value="ENSCAFG00000044433.2"/>
</dbReference>
<protein>
    <submittedName>
        <fullName evidence="7">Uncharacterized protein</fullName>
    </submittedName>
</protein>
<name>A0A8C0Z3R9_CANLF</name>
<dbReference type="GO" id="GO:0051607">
    <property type="term" value="P:defense response to virus"/>
    <property type="evidence" value="ECO:0007669"/>
    <property type="project" value="UniProtKB-KW"/>
</dbReference>
<dbReference type="Ensembl" id="ENSCAFT00040039850.1">
    <property type="protein sequence ID" value="ENSCAFP00040034777.1"/>
    <property type="gene ID" value="ENSCAFG00040021424.1"/>
</dbReference>
<dbReference type="GO" id="GO:0005126">
    <property type="term" value="F:cytokine receptor binding"/>
    <property type="evidence" value="ECO:0007669"/>
    <property type="project" value="InterPro"/>
</dbReference>
<comment type="subcellular location">
    <subcellularLocation>
        <location evidence="1">Secreted</location>
    </subcellularLocation>
</comment>
<evidence type="ECO:0000313" key="8">
    <source>
        <dbReference type="Proteomes" id="UP000002254"/>
    </source>
</evidence>
<dbReference type="AlphaFoldDB" id="A0A8C0Z3R9"/>
<dbReference type="GO" id="GO:0005125">
    <property type="term" value="F:cytokine activity"/>
    <property type="evidence" value="ECO:0007669"/>
    <property type="project" value="UniProtKB-KW"/>
</dbReference>
<evidence type="ECO:0000256" key="3">
    <source>
        <dbReference type="ARBA" id="ARBA00022525"/>
    </source>
</evidence>
<evidence type="ECO:0000313" key="6">
    <source>
        <dbReference type="Ensembl" id="ENSCAFP00000049600.1"/>
    </source>
</evidence>
<accession>A0A8C0Z3R9</accession>
<dbReference type="GO" id="GO:0005615">
    <property type="term" value="C:extracellular space"/>
    <property type="evidence" value="ECO:0007669"/>
    <property type="project" value="UniProtKB-KW"/>
</dbReference>
<keyword evidence="3" id="KW-0964">Secreted</keyword>
<dbReference type="SUPFAM" id="SSF47266">
    <property type="entry name" value="4-helical cytokines"/>
    <property type="match status" value="1"/>
</dbReference>
<evidence type="ECO:0000313" key="7">
    <source>
        <dbReference type="Ensembl" id="ENSCAFP00040034777.1"/>
    </source>
</evidence>
<accession>A0A8P0T2C2</accession>
<dbReference type="Proteomes" id="UP000694542">
    <property type="component" value="Chromosome 11"/>
</dbReference>
<evidence type="ECO:0000256" key="2">
    <source>
        <dbReference type="ARBA" id="ARBA00022514"/>
    </source>
</evidence>